<evidence type="ECO:0000313" key="4">
    <source>
        <dbReference type="Proteomes" id="UP000813462"/>
    </source>
</evidence>
<organism evidence="3 4">
    <name type="scientific">Ziziphus jujuba var. spinosa</name>
    <dbReference type="NCBI Taxonomy" id="714518"/>
    <lineage>
        <taxon>Eukaryota</taxon>
        <taxon>Viridiplantae</taxon>
        <taxon>Streptophyta</taxon>
        <taxon>Embryophyta</taxon>
        <taxon>Tracheophyta</taxon>
        <taxon>Spermatophyta</taxon>
        <taxon>Magnoliopsida</taxon>
        <taxon>eudicotyledons</taxon>
        <taxon>Gunneridae</taxon>
        <taxon>Pentapetalae</taxon>
        <taxon>rosids</taxon>
        <taxon>fabids</taxon>
        <taxon>Rosales</taxon>
        <taxon>Rhamnaceae</taxon>
        <taxon>Paliureae</taxon>
        <taxon>Ziziphus</taxon>
    </lineage>
</organism>
<feature type="domain" description="F-box" evidence="2">
    <location>
        <begin position="20"/>
        <end position="56"/>
    </location>
</feature>
<evidence type="ECO:0000313" key="3">
    <source>
        <dbReference type="EMBL" id="KAH7543087.1"/>
    </source>
</evidence>
<sequence>MSKLKKRLKGMKKEEEDDKEDELSKLPDEILVSIMCLLTTKEAARTSVLSRRWQKIWSTTPRLTFDIENRCDIKKPVCMSPSKHRELTKEMIPVVSRVVKLHEAPTLDEFLLLGSPMKLKDSHHINTMVGFCCQKTCPKAQFAVLSLYISKVPYDATLLADKFLQMHCLRDLCIQGMYVPETVIQQLLSSSPFLERFSQDICPRKYSPYPTELHSWRMVCGCNLKYLKICGCYQLQNLEISAHNLNTMEFKIIQAFDTLQSIKLSVPNISHLILAIEQGFKFDCYLHLLNQVIRLTLLINTEDMNKKMQSRTKKLNTSRPVSRLESPLSTNFEANRWAEDICTASKTVIC</sequence>
<dbReference type="EMBL" id="JAEACU010000002">
    <property type="protein sequence ID" value="KAH7543087.1"/>
    <property type="molecule type" value="Genomic_DNA"/>
</dbReference>
<evidence type="ECO:0000259" key="2">
    <source>
        <dbReference type="PROSITE" id="PS50181"/>
    </source>
</evidence>
<dbReference type="Gene3D" id="1.20.1280.50">
    <property type="match status" value="1"/>
</dbReference>
<name>A0A978VW92_ZIZJJ</name>
<proteinExistence type="predicted"/>
<dbReference type="AlphaFoldDB" id="A0A978VW92"/>
<feature type="region of interest" description="Disordered" evidence="1">
    <location>
        <begin position="1"/>
        <end position="22"/>
    </location>
</feature>
<dbReference type="SUPFAM" id="SSF81383">
    <property type="entry name" value="F-box domain"/>
    <property type="match status" value="1"/>
</dbReference>
<evidence type="ECO:0000256" key="1">
    <source>
        <dbReference type="SAM" id="MobiDB-lite"/>
    </source>
</evidence>
<dbReference type="InterPro" id="IPR036047">
    <property type="entry name" value="F-box-like_dom_sf"/>
</dbReference>
<reference evidence="3" key="1">
    <citation type="journal article" date="2021" name="Front. Plant Sci.">
        <title>Chromosome-Scale Genome Assembly for Chinese Sour Jujube and Insights Into Its Genome Evolution and Domestication Signature.</title>
        <authorList>
            <person name="Shen L.-Y."/>
            <person name="Luo H."/>
            <person name="Wang X.-L."/>
            <person name="Wang X.-M."/>
            <person name="Qiu X.-J."/>
            <person name="Liu H."/>
            <person name="Zhou S.-S."/>
            <person name="Jia K.-H."/>
            <person name="Nie S."/>
            <person name="Bao Y.-T."/>
            <person name="Zhang R.-G."/>
            <person name="Yun Q.-Z."/>
            <person name="Chai Y.-H."/>
            <person name="Lu J.-Y."/>
            <person name="Li Y."/>
            <person name="Zhao S.-W."/>
            <person name="Mao J.-F."/>
            <person name="Jia S.-G."/>
            <person name="Mao Y.-M."/>
        </authorList>
    </citation>
    <scope>NUCLEOTIDE SEQUENCE</scope>
    <source>
        <strain evidence="3">AT0</strain>
        <tissue evidence="3">Leaf</tissue>
    </source>
</reference>
<gene>
    <name evidence="3" type="ORF">FEM48_Zijuj02G0146000</name>
</gene>
<dbReference type="Pfam" id="PF00646">
    <property type="entry name" value="F-box"/>
    <property type="match status" value="1"/>
</dbReference>
<dbReference type="CDD" id="cd22160">
    <property type="entry name" value="F-box_AtFBL13-like"/>
    <property type="match status" value="1"/>
</dbReference>
<dbReference type="PANTHER" id="PTHR34145">
    <property type="entry name" value="OS02G0105600 PROTEIN"/>
    <property type="match status" value="1"/>
</dbReference>
<accession>A0A978VW92</accession>
<comment type="caution">
    <text evidence="3">The sequence shown here is derived from an EMBL/GenBank/DDBJ whole genome shotgun (WGS) entry which is preliminary data.</text>
</comment>
<dbReference type="InterPro" id="IPR053781">
    <property type="entry name" value="F-box_AtFBL13-like"/>
</dbReference>
<dbReference type="PROSITE" id="PS50181">
    <property type="entry name" value="FBOX"/>
    <property type="match status" value="1"/>
</dbReference>
<dbReference type="Proteomes" id="UP000813462">
    <property type="component" value="Unassembled WGS sequence"/>
</dbReference>
<dbReference type="InterPro" id="IPR053772">
    <property type="entry name" value="At1g61320/At1g61330-like"/>
</dbReference>
<feature type="compositionally biased region" description="Basic residues" evidence="1">
    <location>
        <begin position="1"/>
        <end position="10"/>
    </location>
</feature>
<protein>
    <recommendedName>
        <fullName evidence="2">F-box domain-containing protein</fullName>
    </recommendedName>
</protein>
<dbReference type="InterPro" id="IPR001810">
    <property type="entry name" value="F-box_dom"/>
</dbReference>